<feature type="compositionally biased region" description="Polar residues" evidence="5">
    <location>
        <begin position="484"/>
        <end position="495"/>
    </location>
</feature>
<accession>A0AAW1HEP1</accession>
<dbReference type="GO" id="GO:0043625">
    <property type="term" value="C:delta DNA polymerase complex"/>
    <property type="evidence" value="ECO:0007669"/>
    <property type="project" value="InterPro"/>
</dbReference>
<proteinExistence type="predicted"/>
<evidence type="ECO:0000256" key="4">
    <source>
        <dbReference type="ARBA" id="ARBA00023242"/>
    </source>
</evidence>
<comment type="subcellular location">
    <subcellularLocation>
        <location evidence="1">Nucleus</location>
    </subcellularLocation>
</comment>
<name>A0AAW1HEP1_SAPOF</name>
<evidence type="ECO:0000256" key="2">
    <source>
        <dbReference type="ARBA" id="ARBA00017589"/>
    </source>
</evidence>
<dbReference type="Gene3D" id="3.90.1030.20">
    <property type="entry name" value="DNA polymerase delta, p66 (Cdc27) subunit, wHTH domain"/>
    <property type="match status" value="1"/>
</dbReference>
<evidence type="ECO:0000256" key="5">
    <source>
        <dbReference type="SAM" id="MobiDB-lite"/>
    </source>
</evidence>
<dbReference type="InterPro" id="IPR041913">
    <property type="entry name" value="POLD3_sf"/>
</dbReference>
<organism evidence="6 7">
    <name type="scientific">Saponaria officinalis</name>
    <name type="common">Common soapwort</name>
    <name type="synonym">Lychnis saponaria</name>
    <dbReference type="NCBI Taxonomy" id="3572"/>
    <lineage>
        <taxon>Eukaryota</taxon>
        <taxon>Viridiplantae</taxon>
        <taxon>Streptophyta</taxon>
        <taxon>Embryophyta</taxon>
        <taxon>Tracheophyta</taxon>
        <taxon>Spermatophyta</taxon>
        <taxon>Magnoliopsida</taxon>
        <taxon>eudicotyledons</taxon>
        <taxon>Gunneridae</taxon>
        <taxon>Pentapetalae</taxon>
        <taxon>Caryophyllales</taxon>
        <taxon>Caryophyllaceae</taxon>
        <taxon>Caryophylleae</taxon>
        <taxon>Saponaria</taxon>
    </lineage>
</organism>
<evidence type="ECO:0000313" key="7">
    <source>
        <dbReference type="Proteomes" id="UP001443914"/>
    </source>
</evidence>
<keyword evidence="7" id="KW-1185">Reference proteome</keyword>
<dbReference type="InterPro" id="IPR019038">
    <property type="entry name" value="POLD3"/>
</dbReference>
<evidence type="ECO:0000256" key="3">
    <source>
        <dbReference type="ARBA" id="ARBA00022705"/>
    </source>
</evidence>
<dbReference type="EMBL" id="JBDFQZ010000012">
    <property type="protein sequence ID" value="KAK9674507.1"/>
    <property type="molecule type" value="Genomic_DNA"/>
</dbReference>
<dbReference type="Pfam" id="PF09507">
    <property type="entry name" value="CDC27"/>
    <property type="match status" value="1"/>
</dbReference>
<dbReference type="GO" id="GO:1904161">
    <property type="term" value="P:DNA synthesis involved in UV-damage excision repair"/>
    <property type="evidence" value="ECO:0007669"/>
    <property type="project" value="TreeGrafter"/>
</dbReference>
<feature type="compositionally biased region" description="Polar residues" evidence="5">
    <location>
        <begin position="194"/>
        <end position="211"/>
    </location>
</feature>
<sequence>MSEIDSTAILEEIQSLVSDHLQLVSYKWLSRKFLVSSNAAKRLLQQFAEKHEDELEVLYSVAGWLKETPATYHVKLVPKPKLPEAKHGFDGNCSVQVYSVQSCIPKDLVALWNAEFIQTEELFKQPSTEDNCLRDNRFCGVSNSFVKRNAEGTASAVTAVKAKEIGAIGTSANQSSPVPQPQKKLPQSSPKVGLQSSNVASAKIETSTGPNIQEAVKDKPSLPPSKKKGHSDKSPAGGSLANFWGRASSKSNSSKEDKDAVQKNGVPHSADAQICAIEKSEAVSSDDDEPDVNFRRASNGEVGKKRRVVIDDSDEEDFENAVNLGSPDPPKGKSFLELKQKNEIPIMENNLSSDKQEEIMPIKKEEKVTDSEIDNPFKNDFAALDQRKKVNVASSEEKKIPHSAPDVSTNKKNKATDPAPGSPKRKKVLKTRIDERGREVTEVVWEGKEEDTNKKNAGKNPNGHTVKIEDHAPTNPAPRPATTKKSPATGNTATSHAAGKVGGKKGANVKDPKQGNILSFFKKKA</sequence>
<reference evidence="6" key="1">
    <citation type="submission" date="2024-03" db="EMBL/GenBank/DDBJ databases">
        <title>WGS assembly of Saponaria officinalis var. Norfolk2.</title>
        <authorList>
            <person name="Jenkins J."/>
            <person name="Shu S."/>
            <person name="Grimwood J."/>
            <person name="Barry K."/>
            <person name="Goodstein D."/>
            <person name="Schmutz J."/>
            <person name="Leebens-Mack J."/>
            <person name="Osbourn A."/>
        </authorList>
    </citation>
    <scope>NUCLEOTIDE SEQUENCE [LARGE SCALE GENOMIC DNA]</scope>
    <source>
        <strain evidence="6">JIC</strain>
    </source>
</reference>
<feature type="region of interest" description="Disordered" evidence="5">
    <location>
        <begin position="315"/>
        <end position="334"/>
    </location>
</feature>
<dbReference type="GO" id="GO:0006297">
    <property type="term" value="P:nucleotide-excision repair, DNA gap filling"/>
    <property type="evidence" value="ECO:0007669"/>
    <property type="project" value="TreeGrafter"/>
</dbReference>
<dbReference type="FunFam" id="3.90.1030.20:FF:000002">
    <property type="entry name" value="DNA polymerase delta subunit"/>
    <property type="match status" value="1"/>
</dbReference>
<dbReference type="AlphaFoldDB" id="A0AAW1HEP1"/>
<dbReference type="PANTHER" id="PTHR17598:SF13">
    <property type="entry name" value="DNA POLYMERASE DELTA SUBUNIT 3"/>
    <property type="match status" value="1"/>
</dbReference>
<gene>
    <name evidence="6" type="ORF">RND81_12G237500</name>
</gene>
<dbReference type="PANTHER" id="PTHR17598">
    <property type="entry name" value="DNA POLYMERASE DELTA SUBUNIT 3"/>
    <property type="match status" value="1"/>
</dbReference>
<evidence type="ECO:0000313" key="6">
    <source>
        <dbReference type="EMBL" id="KAK9674507.1"/>
    </source>
</evidence>
<dbReference type="GO" id="GO:0003887">
    <property type="term" value="F:DNA-directed DNA polymerase activity"/>
    <property type="evidence" value="ECO:0007669"/>
    <property type="project" value="TreeGrafter"/>
</dbReference>
<evidence type="ECO:0000256" key="1">
    <source>
        <dbReference type="ARBA" id="ARBA00004123"/>
    </source>
</evidence>
<feature type="region of interest" description="Disordered" evidence="5">
    <location>
        <begin position="170"/>
        <end position="298"/>
    </location>
</feature>
<feature type="compositionally biased region" description="Low complexity" evidence="5">
    <location>
        <begin position="174"/>
        <end position="192"/>
    </location>
</feature>
<dbReference type="Proteomes" id="UP001443914">
    <property type="component" value="Unassembled WGS sequence"/>
</dbReference>
<dbReference type="GO" id="GO:0006271">
    <property type="term" value="P:DNA strand elongation involved in DNA replication"/>
    <property type="evidence" value="ECO:0007669"/>
    <property type="project" value="TreeGrafter"/>
</dbReference>
<keyword evidence="3" id="KW-0235">DNA replication</keyword>
<keyword evidence="4" id="KW-0539">Nucleus</keyword>
<feature type="region of interest" description="Disordered" evidence="5">
    <location>
        <begin position="386"/>
        <end position="525"/>
    </location>
</feature>
<protein>
    <recommendedName>
        <fullName evidence="2">DNA polymerase delta subunit 3</fullName>
    </recommendedName>
</protein>
<feature type="compositionally biased region" description="Basic and acidic residues" evidence="5">
    <location>
        <begin position="431"/>
        <end position="454"/>
    </location>
</feature>
<comment type="caution">
    <text evidence="6">The sequence shown here is derived from an EMBL/GenBank/DDBJ whole genome shotgun (WGS) entry which is preliminary data.</text>
</comment>